<dbReference type="Proteomes" id="UP000229166">
    <property type="component" value="Unassembled WGS sequence"/>
</dbReference>
<protein>
    <submittedName>
        <fullName evidence="2">Uncharacterized protein</fullName>
    </submittedName>
</protein>
<organism evidence="2 3">
    <name type="scientific">Candidatus Nealsonbacteria bacterium CG_4_10_14_0_2_um_filter_40_15</name>
    <dbReference type="NCBI Taxonomy" id="1974682"/>
    <lineage>
        <taxon>Bacteria</taxon>
        <taxon>Candidatus Nealsoniibacteriota</taxon>
    </lineage>
</organism>
<evidence type="ECO:0000313" key="2">
    <source>
        <dbReference type="EMBL" id="PIZ87855.1"/>
    </source>
</evidence>
<accession>A0A2M7UVE2</accession>
<gene>
    <name evidence="2" type="ORF">COX92_00060</name>
</gene>
<proteinExistence type="predicted"/>
<dbReference type="EMBL" id="PFOZ01000002">
    <property type="protein sequence ID" value="PIZ87855.1"/>
    <property type="molecule type" value="Genomic_DNA"/>
</dbReference>
<sequence>MPEFLSLKPKAFGLDISDLSLKVIQLERKREGFDLASFGGSEVSTSTGRNHQMGRIFSAGKNT</sequence>
<feature type="region of interest" description="Disordered" evidence="1">
    <location>
        <begin position="41"/>
        <end position="63"/>
    </location>
</feature>
<name>A0A2M7UVE2_9BACT</name>
<reference evidence="3" key="1">
    <citation type="submission" date="2017-09" db="EMBL/GenBank/DDBJ databases">
        <title>Depth-based differentiation of microbial function through sediment-hosted aquifers and enrichment of novel symbionts in the deep terrestrial subsurface.</title>
        <authorList>
            <person name="Probst A.J."/>
            <person name="Ladd B."/>
            <person name="Jarett J.K."/>
            <person name="Geller-Mcgrath D.E."/>
            <person name="Sieber C.M.K."/>
            <person name="Emerson J.B."/>
            <person name="Anantharaman K."/>
            <person name="Thomas B.C."/>
            <person name="Malmstrom R."/>
            <person name="Stieglmeier M."/>
            <person name="Klingl A."/>
            <person name="Woyke T."/>
            <person name="Ryan C.M."/>
            <person name="Banfield J.F."/>
        </authorList>
    </citation>
    <scope>NUCLEOTIDE SEQUENCE [LARGE SCALE GENOMIC DNA]</scope>
</reference>
<dbReference type="AlphaFoldDB" id="A0A2M7UVE2"/>
<evidence type="ECO:0000313" key="3">
    <source>
        <dbReference type="Proteomes" id="UP000229166"/>
    </source>
</evidence>
<comment type="caution">
    <text evidence="2">The sequence shown here is derived from an EMBL/GenBank/DDBJ whole genome shotgun (WGS) entry which is preliminary data.</text>
</comment>
<evidence type="ECO:0000256" key="1">
    <source>
        <dbReference type="SAM" id="MobiDB-lite"/>
    </source>
</evidence>